<dbReference type="Proteomes" id="UP001558613">
    <property type="component" value="Unassembled WGS sequence"/>
</dbReference>
<dbReference type="EMBL" id="JAYMGO010000021">
    <property type="protein sequence ID" value="KAL1253481.1"/>
    <property type="molecule type" value="Genomic_DNA"/>
</dbReference>
<comment type="caution">
    <text evidence="1">The sequence shown here is derived from an EMBL/GenBank/DDBJ whole genome shotgun (WGS) entry which is preliminary data.</text>
</comment>
<gene>
    <name evidence="1" type="ORF">QQF64_018174</name>
</gene>
<evidence type="ECO:0000313" key="2">
    <source>
        <dbReference type="Proteomes" id="UP001558613"/>
    </source>
</evidence>
<keyword evidence="2" id="KW-1185">Reference proteome</keyword>
<accession>A0ABR3LN91</accession>
<organism evidence="1 2">
    <name type="scientific">Cirrhinus molitorella</name>
    <name type="common">mud carp</name>
    <dbReference type="NCBI Taxonomy" id="172907"/>
    <lineage>
        <taxon>Eukaryota</taxon>
        <taxon>Metazoa</taxon>
        <taxon>Chordata</taxon>
        <taxon>Craniata</taxon>
        <taxon>Vertebrata</taxon>
        <taxon>Euteleostomi</taxon>
        <taxon>Actinopterygii</taxon>
        <taxon>Neopterygii</taxon>
        <taxon>Teleostei</taxon>
        <taxon>Ostariophysi</taxon>
        <taxon>Cypriniformes</taxon>
        <taxon>Cyprinidae</taxon>
        <taxon>Labeoninae</taxon>
        <taxon>Labeonini</taxon>
        <taxon>Cirrhinus</taxon>
    </lineage>
</organism>
<reference evidence="1 2" key="1">
    <citation type="submission" date="2023-09" db="EMBL/GenBank/DDBJ databases">
        <authorList>
            <person name="Wang M."/>
        </authorList>
    </citation>
    <scope>NUCLEOTIDE SEQUENCE [LARGE SCALE GENOMIC DNA]</scope>
    <source>
        <strain evidence="1">GT-2023</strain>
        <tissue evidence="1">Liver</tissue>
    </source>
</reference>
<sequence length="92" mass="10738">MISLDFCRLTDVHVGILSDDIWRFITCEEDQSGQIRSDIQRRWPSRVAESMLTAATEELHIKTAAKGHINPSKHHFTRFTLKLRFMLAMSFF</sequence>
<name>A0ABR3LN91_9TELE</name>
<proteinExistence type="predicted"/>
<protein>
    <submittedName>
        <fullName evidence="1">Uncharacterized protein</fullName>
    </submittedName>
</protein>
<evidence type="ECO:0000313" key="1">
    <source>
        <dbReference type="EMBL" id="KAL1253481.1"/>
    </source>
</evidence>